<dbReference type="PRINTS" id="PR00421">
    <property type="entry name" value="THIOREDOXIN"/>
</dbReference>
<feature type="domain" description="Thioredoxin" evidence="9">
    <location>
        <begin position="1"/>
        <end position="105"/>
    </location>
</feature>
<dbReference type="Gene3D" id="3.40.30.10">
    <property type="entry name" value="Glutaredoxin"/>
    <property type="match status" value="1"/>
</dbReference>
<evidence type="ECO:0000256" key="6">
    <source>
        <dbReference type="PIRNR" id="PIRNR000077"/>
    </source>
</evidence>
<evidence type="ECO:0000256" key="1">
    <source>
        <dbReference type="ARBA" id="ARBA00008987"/>
    </source>
</evidence>
<proteinExistence type="inferred from homology"/>
<feature type="active site" description="Nucleophile" evidence="7">
    <location>
        <position position="33"/>
    </location>
</feature>
<protein>
    <recommendedName>
        <fullName evidence="6">Thioredoxin</fullName>
    </recommendedName>
</protein>
<dbReference type="GO" id="GO:0005829">
    <property type="term" value="C:cytosol"/>
    <property type="evidence" value="ECO:0007669"/>
    <property type="project" value="TreeGrafter"/>
</dbReference>
<dbReference type="SUPFAM" id="SSF52833">
    <property type="entry name" value="Thioredoxin-like"/>
    <property type="match status" value="1"/>
</dbReference>
<evidence type="ECO:0000313" key="10">
    <source>
        <dbReference type="EMBL" id="AUN95990.1"/>
    </source>
</evidence>
<keyword evidence="5 8" id="KW-0676">Redox-active center</keyword>
<dbReference type="PROSITE" id="PS51352">
    <property type="entry name" value="THIOREDOXIN_2"/>
    <property type="match status" value="1"/>
</dbReference>
<dbReference type="CDD" id="cd02947">
    <property type="entry name" value="TRX_family"/>
    <property type="match status" value="1"/>
</dbReference>
<dbReference type="OrthoDB" id="9790390at2"/>
<dbReference type="InterPro" id="IPR036249">
    <property type="entry name" value="Thioredoxin-like_sf"/>
</dbReference>
<evidence type="ECO:0000256" key="7">
    <source>
        <dbReference type="PIRSR" id="PIRSR000077-1"/>
    </source>
</evidence>
<evidence type="ECO:0000259" key="9">
    <source>
        <dbReference type="PROSITE" id="PS51352"/>
    </source>
</evidence>
<dbReference type="Proteomes" id="UP000242205">
    <property type="component" value="Chromosome"/>
</dbReference>
<dbReference type="Pfam" id="PF00085">
    <property type="entry name" value="Thioredoxin"/>
    <property type="match status" value="1"/>
</dbReference>
<dbReference type="PROSITE" id="PS00194">
    <property type="entry name" value="THIOREDOXIN_1"/>
    <property type="match status" value="1"/>
</dbReference>
<dbReference type="RefSeq" id="WP_102248035.1">
    <property type="nucleotide sequence ID" value="NZ_CP025682.1"/>
</dbReference>
<evidence type="ECO:0000256" key="4">
    <source>
        <dbReference type="ARBA" id="ARBA00023157"/>
    </source>
</evidence>
<dbReference type="InterPro" id="IPR005746">
    <property type="entry name" value="Thioredoxin"/>
</dbReference>
<comment type="similarity">
    <text evidence="1 6">Belongs to the thioredoxin family.</text>
</comment>
<dbReference type="AlphaFoldDB" id="A0A2I6S9P9"/>
<evidence type="ECO:0000256" key="5">
    <source>
        <dbReference type="ARBA" id="ARBA00023284"/>
    </source>
</evidence>
<dbReference type="InterPro" id="IPR017937">
    <property type="entry name" value="Thioredoxin_CS"/>
</dbReference>
<evidence type="ECO:0000256" key="3">
    <source>
        <dbReference type="ARBA" id="ARBA00022982"/>
    </source>
</evidence>
<dbReference type="GO" id="GO:0015035">
    <property type="term" value="F:protein-disulfide reductase activity"/>
    <property type="evidence" value="ECO:0007669"/>
    <property type="project" value="InterPro"/>
</dbReference>
<feature type="site" description="Contributes to redox potential value" evidence="7">
    <location>
        <position position="31"/>
    </location>
</feature>
<evidence type="ECO:0000256" key="8">
    <source>
        <dbReference type="PIRSR" id="PIRSR000077-4"/>
    </source>
</evidence>
<dbReference type="KEGG" id="atw:C0099_14210"/>
<keyword evidence="3" id="KW-0249">Electron transport</keyword>
<dbReference type="EMBL" id="CP025682">
    <property type="protein sequence ID" value="AUN95990.1"/>
    <property type="molecule type" value="Genomic_DNA"/>
</dbReference>
<accession>A0A2I6S9P9</accession>
<evidence type="ECO:0000256" key="2">
    <source>
        <dbReference type="ARBA" id="ARBA00022448"/>
    </source>
</evidence>
<organism evidence="10 11">
    <name type="scientific">Pseudazoarcus pumilus</name>
    <dbReference type="NCBI Taxonomy" id="2067960"/>
    <lineage>
        <taxon>Bacteria</taxon>
        <taxon>Pseudomonadati</taxon>
        <taxon>Pseudomonadota</taxon>
        <taxon>Betaproteobacteria</taxon>
        <taxon>Rhodocyclales</taxon>
        <taxon>Zoogloeaceae</taxon>
        <taxon>Pseudazoarcus</taxon>
    </lineage>
</organism>
<feature type="disulfide bond" description="Redox-active" evidence="8">
    <location>
        <begin position="30"/>
        <end position="33"/>
    </location>
</feature>
<evidence type="ECO:0000313" key="11">
    <source>
        <dbReference type="Proteomes" id="UP000242205"/>
    </source>
</evidence>
<feature type="site" description="Contributes to redox potential value" evidence="7">
    <location>
        <position position="32"/>
    </location>
</feature>
<dbReference type="PANTHER" id="PTHR45663">
    <property type="entry name" value="GEO12009P1"/>
    <property type="match status" value="1"/>
</dbReference>
<keyword evidence="2" id="KW-0813">Transport</keyword>
<name>A0A2I6S9P9_9RHOO</name>
<keyword evidence="4 8" id="KW-1015">Disulfide bond</keyword>
<dbReference type="InterPro" id="IPR013766">
    <property type="entry name" value="Thioredoxin_domain"/>
</dbReference>
<gene>
    <name evidence="10" type="ORF">C0099_14210</name>
</gene>
<keyword evidence="11" id="KW-1185">Reference proteome</keyword>
<sequence length="123" mass="13295">MATREITAENFNAIVEAGGIVLLDFWAEWCAPCRSFAPTFEAASEAHPDIVFGKIDTEAQRELAGAFEVRSIPTIAAIRDGVMVFRQSGALPASALERIIAGVRELDMEKVRAEVEADKQSGA</sequence>
<feature type="site" description="Deprotonates C-terminal active site Cys" evidence="7">
    <location>
        <position position="24"/>
    </location>
</feature>
<dbReference type="PIRSF" id="PIRSF000077">
    <property type="entry name" value="Thioredoxin"/>
    <property type="match status" value="1"/>
</dbReference>
<reference evidence="10 11" key="1">
    <citation type="submission" date="2018-01" db="EMBL/GenBank/DDBJ databases">
        <authorList>
            <person name="Fu G.-Y."/>
        </authorList>
    </citation>
    <scope>NUCLEOTIDE SEQUENCE [LARGE SCALE GENOMIC DNA]</scope>
    <source>
        <strain evidence="10 11">SY39</strain>
    </source>
</reference>
<dbReference type="PANTHER" id="PTHR45663:SF40">
    <property type="entry name" value="THIOREDOXIN 2"/>
    <property type="match status" value="1"/>
</dbReference>
<feature type="active site" description="Nucleophile" evidence="7">
    <location>
        <position position="30"/>
    </location>
</feature>